<reference evidence="2 3" key="1">
    <citation type="submission" date="2022-09" db="EMBL/GenBank/DDBJ databases">
        <authorList>
            <person name="Palmer J.M."/>
        </authorList>
    </citation>
    <scope>NUCLEOTIDE SEQUENCE [LARGE SCALE GENOMIC DNA]</scope>
    <source>
        <strain evidence="2 3">DSM 7382</strain>
    </source>
</reference>
<sequence>MNTISSIDELQRGLDHELRVLIPDTPSIYEYEKRLNDLLDEHRGVSKGLQGSLTKHHRIVAAIQARLNSFVPKVNSLLPPEILVEIFLTLSLICVNRREYYQWIAAAHVCRYWRDIILSCPQLFAHIWLPTL</sequence>
<dbReference type="InterPro" id="IPR036047">
    <property type="entry name" value="F-box-like_dom_sf"/>
</dbReference>
<name>A0AAW0G6K5_9APHY</name>
<proteinExistence type="predicted"/>
<protein>
    <recommendedName>
        <fullName evidence="1">F-box domain-containing protein</fullName>
    </recommendedName>
</protein>
<dbReference type="AlphaFoldDB" id="A0AAW0G6K5"/>
<accession>A0AAW0G6K5</accession>
<evidence type="ECO:0000313" key="2">
    <source>
        <dbReference type="EMBL" id="KAK7688963.1"/>
    </source>
</evidence>
<dbReference type="Proteomes" id="UP001385951">
    <property type="component" value="Unassembled WGS sequence"/>
</dbReference>
<dbReference type="Pfam" id="PF12937">
    <property type="entry name" value="F-box-like"/>
    <property type="match status" value="1"/>
</dbReference>
<dbReference type="Gene3D" id="1.20.1280.50">
    <property type="match status" value="1"/>
</dbReference>
<organism evidence="2 3">
    <name type="scientific">Cerrena zonata</name>
    <dbReference type="NCBI Taxonomy" id="2478898"/>
    <lineage>
        <taxon>Eukaryota</taxon>
        <taxon>Fungi</taxon>
        <taxon>Dikarya</taxon>
        <taxon>Basidiomycota</taxon>
        <taxon>Agaricomycotina</taxon>
        <taxon>Agaricomycetes</taxon>
        <taxon>Polyporales</taxon>
        <taxon>Cerrenaceae</taxon>
        <taxon>Cerrena</taxon>
    </lineage>
</organism>
<keyword evidence="3" id="KW-1185">Reference proteome</keyword>
<feature type="domain" description="F-box" evidence="1">
    <location>
        <begin position="77"/>
        <end position="127"/>
    </location>
</feature>
<evidence type="ECO:0000259" key="1">
    <source>
        <dbReference type="Pfam" id="PF12937"/>
    </source>
</evidence>
<dbReference type="EMBL" id="JASBNA010000009">
    <property type="protein sequence ID" value="KAK7688963.1"/>
    <property type="molecule type" value="Genomic_DNA"/>
</dbReference>
<comment type="caution">
    <text evidence="2">The sequence shown here is derived from an EMBL/GenBank/DDBJ whole genome shotgun (WGS) entry which is preliminary data.</text>
</comment>
<evidence type="ECO:0000313" key="3">
    <source>
        <dbReference type="Proteomes" id="UP001385951"/>
    </source>
</evidence>
<gene>
    <name evidence="2" type="ORF">QCA50_007654</name>
</gene>
<dbReference type="InterPro" id="IPR001810">
    <property type="entry name" value="F-box_dom"/>
</dbReference>
<dbReference type="SUPFAM" id="SSF81383">
    <property type="entry name" value="F-box domain"/>
    <property type="match status" value="1"/>
</dbReference>